<keyword evidence="8" id="KW-1185">Reference proteome</keyword>
<keyword evidence="5 6" id="KW-0472">Membrane</keyword>
<comment type="subcellular location">
    <subcellularLocation>
        <location evidence="1">Cell membrane</location>
        <topology evidence="1">Multi-pass membrane protein</topology>
    </subcellularLocation>
</comment>
<feature type="transmembrane region" description="Helical" evidence="6">
    <location>
        <begin position="132"/>
        <end position="153"/>
    </location>
</feature>
<keyword evidence="3 6" id="KW-0812">Transmembrane</keyword>
<evidence type="ECO:0008006" key="9">
    <source>
        <dbReference type="Google" id="ProtNLM"/>
    </source>
</evidence>
<dbReference type="Pfam" id="PF02588">
    <property type="entry name" value="YitT_membrane"/>
    <property type="match status" value="1"/>
</dbReference>
<dbReference type="InterPro" id="IPR051461">
    <property type="entry name" value="UPF0750_membrane"/>
</dbReference>
<accession>A0A125Q6P7</accession>
<evidence type="ECO:0000256" key="5">
    <source>
        <dbReference type="ARBA" id="ARBA00023136"/>
    </source>
</evidence>
<gene>
    <name evidence="7" type="ORF">AS156_18300</name>
</gene>
<evidence type="ECO:0000313" key="8">
    <source>
        <dbReference type="Proteomes" id="UP000057737"/>
    </source>
</evidence>
<dbReference type="InterPro" id="IPR003740">
    <property type="entry name" value="YitT"/>
</dbReference>
<comment type="caution">
    <text evidence="7">The sequence shown here is derived from an EMBL/GenBank/DDBJ whole genome shotgun (WGS) entry which is preliminary data.</text>
</comment>
<feature type="transmembrane region" description="Helical" evidence="6">
    <location>
        <begin position="68"/>
        <end position="87"/>
    </location>
</feature>
<proteinExistence type="predicted"/>
<evidence type="ECO:0000256" key="3">
    <source>
        <dbReference type="ARBA" id="ARBA00022692"/>
    </source>
</evidence>
<feature type="transmembrane region" description="Helical" evidence="6">
    <location>
        <begin position="7"/>
        <end position="32"/>
    </location>
</feature>
<keyword evidence="4 6" id="KW-1133">Transmembrane helix</keyword>
<feature type="transmembrane region" description="Helical" evidence="6">
    <location>
        <begin position="38"/>
        <end position="59"/>
    </location>
</feature>
<evidence type="ECO:0000256" key="1">
    <source>
        <dbReference type="ARBA" id="ARBA00004651"/>
    </source>
</evidence>
<keyword evidence="2" id="KW-1003">Cell membrane</keyword>
<evidence type="ECO:0000313" key="7">
    <source>
        <dbReference type="EMBL" id="KWV48572.1"/>
    </source>
</evidence>
<sequence>MLTGSLFMAFAIVLFKQAGLLTGGTVGFAVIIHYLTRWPLGVLLFVINLPFYVFAWLALGRSFTIRTFAAVSLVGIFVECLPHVVAIASINPVFAAIMAGQCAGIGILILIRHGASMGGLTVLGLYLQQRRGLRAGWVQLCGDCLILAFGMFVATPQNVALSILGAASLNAVIGINHREGRYYGT</sequence>
<dbReference type="GO" id="GO:0005886">
    <property type="term" value="C:plasma membrane"/>
    <property type="evidence" value="ECO:0007669"/>
    <property type="project" value="UniProtKB-SubCell"/>
</dbReference>
<name>A0A125Q6P7_9BRAD</name>
<evidence type="ECO:0000256" key="6">
    <source>
        <dbReference type="SAM" id="Phobius"/>
    </source>
</evidence>
<organism evidence="7 8">
    <name type="scientific">Bradyrhizobium macuxiense</name>
    <dbReference type="NCBI Taxonomy" id="1755647"/>
    <lineage>
        <taxon>Bacteria</taxon>
        <taxon>Pseudomonadati</taxon>
        <taxon>Pseudomonadota</taxon>
        <taxon>Alphaproteobacteria</taxon>
        <taxon>Hyphomicrobiales</taxon>
        <taxon>Nitrobacteraceae</taxon>
        <taxon>Bradyrhizobium</taxon>
    </lineage>
</organism>
<dbReference type="Proteomes" id="UP000057737">
    <property type="component" value="Unassembled WGS sequence"/>
</dbReference>
<reference evidence="7 8" key="1">
    <citation type="submission" date="2015-11" db="EMBL/GenBank/DDBJ databases">
        <title>Draft Genome Sequence of the Strain BR 10303 (Bradyrhizobium sp.) isolated from nodules of Centrolobium paraense.</title>
        <authorList>
            <person name="Zelli J.E."/>
            <person name="Simoes-Araujo J.L."/>
            <person name="Barauna A.C."/>
            <person name="Silva K."/>
        </authorList>
    </citation>
    <scope>NUCLEOTIDE SEQUENCE [LARGE SCALE GENOMIC DNA]</scope>
    <source>
        <strain evidence="7 8">BR 10303</strain>
    </source>
</reference>
<protein>
    <recommendedName>
        <fullName evidence="9">5xTM membrane YitT family protein</fullName>
    </recommendedName>
</protein>
<feature type="transmembrane region" description="Helical" evidence="6">
    <location>
        <begin position="159"/>
        <end position="176"/>
    </location>
</feature>
<dbReference type="PANTHER" id="PTHR33545">
    <property type="entry name" value="UPF0750 MEMBRANE PROTEIN YITT-RELATED"/>
    <property type="match status" value="1"/>
</dbReference>
<dbReference type="PANTHER" id="PTHR33545:SF5">
    <property type="entry name" value="UPF0750 MEMBRANE PROTEIN YITT"/>
    <property type="match status" value="1"/>
</dbReference>
<dbReference type="OrthoDB" id="3296441at2"/>
<evidence type="ECO:0000256" key="4">
    <source>
        <dbReference type="ARBA" id="ARBA00022989"/>
    </source>
</evidence>
<dbReference type="AlphaFoldDB" id="A0A125Q6P7"/>
<evidence type="ECO:0000256" key="2">
    <source>
        <dbReference type="ARBA" id="ARBA00022475"/>
    </source>
</evidence>
<dbReference type="EMBL" id="LNCU01000107">
    <property type="protein sequence ID" value="KWV48572.1"/>
    <property type="molecule type" value="Genomic_DNA"/>
</dbReference>